<reference evidence="1" key="2">
    <citation type="submission" date="2020-09" db="EMBL/GenBank/DDBJ databases">
        <authorList>
            <person name="Sun Q."/>
            <person name="Ohkuma M."/>
        </authorList>
    </citation>
    <scope>NUCLEOTIDE SEQUENCE</scope>
    <source>
        <strain evidence="1">JCM 19596</strain>
    </source>
</reference>
<comment type="caution">
    <text evidence="1">The sequence shown here is derived from an EMBL/GenBank/DDBJ whole genome shotgun (WGS) entry which is preliminary data.</text>
</comment>
<evidence type="ECO:0000313" key="2">
    <source>
        <dbReference type="Proteomes" id="UP000607197"/>
    </source>
</evidence>
<reference evidence="1" key="1">
    <citation type="journal article" date="2014" name="Int. J. Syst. Evol. Microbiol.">
        <title>Complete genome sequence of Corynebacterium casei LMG S-19264T (=DSM 44701T), isolated from a smear-ripened cheese.</title>
        <authorList>
            <consortium name="US DOE Joint Genome Institute (JGI-PGF)"/>
            <person name="Walter F."/>
            <person name="Albersmeier A."/>
            <person name="Kalinowski J."/>
            <person name="Ruckert C."/>
        </authorList>
    </citation>
    <scope>NUCLEOTIDE SEQUENCE</scope>
    <source>
        <strain evidence="1">JCM 19596</strain>
    </source>
</reference>
<sequence>MPYLALDTTATPDDAARRAFTDAVTAQYTEEMATTAGHVAVAVREHPPAAMALGRAVDGPIAVLNADVRRGRSAERRRAFALAVIDWLHGEWELPRPNLKVVFTEHDGDELMGADRVGGAWSPPDE</sequence>
<dbReference type="OrthoDB" id="210530at2157"/>
<name>A0A830F5G7_9EURY</name>
<dbReference type="Gene3D" id="3.30.429.10">
    <property type="entry name" value="Macrophage Migration Inhibitory Factor"/>
    <property type="match status" value="1"/>
</dbReference>
<dbReference type="RefSeq" id="WP_188979175.1">
    <property type="nucleotide sequence ID" value="NZ_BMPG01000003.1"/>
</dbReference>
<organism evidence="1 2">
    <name type="scientific">Halocalculus aciditolerans</name>
    <dbReference type="NCBI Taxonomy" id="1383812"/>
    <lineage>
        <taxon>Archaea</taxon>
        <taxon>Methanobacteriati</taxon>
        <taxon>Methanobacteriota</taxon>
        <taxon>Stenosarchaea group</taxon>
        <taxon>Halobacteria</taxon>
        <taxon>Halobacteriales</taxon>
        <taxon>Halobacteriaceae</taxon>
        <taxon>Halocalculus</taxon>
    </lineage>
</organism>
<evidence type="ECO:0000313" key="1">
    <source>
        <dbReference type="EMBL" id="GGL64869.1"/>
    </source>
</evidence>
<gene>
    <name evidence="1" type="ORF">GCM10009039_23490</name>
</gene>
<dbReference type="InterPro" id="IPR014347">
    <property type="entry name" value="Tautomerase/MIF_sf"/>
</dbReference>
<dbReference type="AlphaFoldDB" id="A0A830F5G7"/>
<protein>
    <recommendedName>
        <fullName evidence="3">Tautomerase</fullName>
    </recommendedName>
</protein>
<evidence type="ECO:0008006" key="3">
    <source>
        <dbReference type="Google" id="ProtNLM"/>
    </source>
</evidence>
<accession>A0A830F5G7</accession>
<dbReference type="Proteomes" id="UP000607197">
    <property type="component" value="Unassembled WGS sequence"/>
</dbReference>
<keyword evidence="2" id="KW-1185">Reference proteome</keyword>
<proteinExistence type="predicted"/>
<dbReference type="SUPFAM" id="SSF55331">
    <property type="entry name" value="Tautomerase/MIF"/>
    <property type="match status" value="1"/>
</dbReference>
<dbReference type="EMBL" id="BMPG01000003">
    <property type="protein sequence ID" value="GGL64869.1"/>
    <property type="molecule type" value="Genomic_DNA"/>
</dbReference>